<dbReference type="AlphaFoldDB" id="A0AA39MBD8"/>
<feature type="coiled-coil region" evidence="1">
    <location>
        <begin position="155"/>
        <end position="182"/>
    </location>
</feature>
<reference evidence="3" key="1">
    <citation type="submission" date="2023-06" db="EMBL/GenBank/DDBJ databases">
        <title>Genomic analysis of the entomopathogenic nematode Steinernema hermaphroditum.</title>
        <authorList>
            <person name="Schwarz E.M."/>
            <person name="Heppert J.K."/>
            <person name="Baniya A."/>
            <person name="Schwartz H.T."/>
            <person name="Tan C.-H."/>
            <person name="Antoshechkin I."/>
            <person name="Sternberg P.W."/>
            <person name="Goodrich-Blair H."/>
            <person name="Dillman A.R."/>
        </authorList>
    </citation>
    <scope>NUCLEOTIDE SEQUENCE</scope>
    <source>
        <strain evidence="3">PS9179</strain>
        <tissue evidence="3">Whole animal</tissue>
    </source>
</reference>
<name>A0AA39MBD8_9BILA</name>
<comment type="caution">
    <text evidence="3">The sequence shown here is derived from an EMBL/GenBank/DDBJ whole genome shotgun (WGS) entry which is preliminary data.</text>
</comment>
<proteinExistence type="predicted"/>
<protein>
    <submittedName>
        <fullName evidence="3">Uncharacterized protein</fullName>
    </submittedName>
</protein>
<evidence type="ECO:0000313" key="3">
    <source>
        <dbReference type="EMBL" id="KAK0427489.1"/>
    </source>
</evidence>
<dbReference type="Proteomes" id="UP001175271">
    <property type="component" value="Unassembled WGS sequence"/>
</dbReference>
<evidence type="ECO:0000256" key="1">
    <source>
        <dbReference type="SAM" id="Coils"/>
    </source>
</evidence>
<feature type="region of interest" description="Disordered" evidence="2">
    <location>
        <begin position="1"/>
        <end position="25"/>
    </location>
</feature>
<sequence>MSYKRPKLAGSDNHTEIDGPARRTRSVVVSAFRRPERHTTPVAQLRTSPINRRPASPATLRRVSPLTLRRSAPIRVTHEEEEAEAAISPPSTSVHVGIPSCFIDTNKALDIVESNPIQIDEETRTIMQKSLTEGKFEFDNIQAMNDFKNKIGEYIRKGEDKMKSMEAQVEEHTTRFTNANRLMDLWNSNEEAFRTEGLKLLMDTEAEHVKLGRAAKDAKRSGVNEK</sequence>
<evidence type="ECO:0000256" key="2">
    <source>
        <dbReference type="SAM" id="MobiDB-lite"/>
    </source>
</evidence>
<dbReference type="EMBL" id="JAUCMV010000001">
    <property type="protein sequence ID" value="KAK0427489.1"/>
    <property type="molecule type" value="Genomic_DNA"/>
</dbReference>
<gene>
    <name evidence="3" type="ORF">QR680_010255</name>
</gene>
<organism evidence="3 4">
    <name type="scientific">Steinernema hermaphroditum</name>
    <dbReference type="NCBI Taxonomy" id="289476"/>
    <lineage>
        <taxon>Eukaryota</taxon>
        <taxon>Metazoa</taxon>
        <taxon>Ecdysozoa</taxon>
        <taxon>Nematoda</taxon>
        <taxon>Chromadorea</taxon>
        <taxon>Rhabditida</taxon>
        <taxon>Tylenchina</taxon>
        <taxon>Panagrolaimomorpha</taxon>
        <taxon>Strongyloidoidea</taxon>
        <taxon>Steinernematidae</taxon>
        <taxon>Steinernema</taxon>
    </lineage>
</organism>
<keyword evidence="1" id="KW-0175">Coiled coil</keyword>
<keyword evidence="4" id="KW-1185">Reference proteome</keyword>
<evidence type="ECO:0000313" key="4">
    <source>
        <dbReference type="Proteomes" id="UP001175271"/>
    </source>
</evidence>
<accession>A0AA39MBD8</accession>